<evidence type="ECO:0000256" key="6">
    <source>
        <dbReference type="ARBA" id="ARBA00023242"/>
    </source>
</evidence>
<name>A0A914UL77_9BILA</name>
<feature type="compositionally biased region" description="Gly residues" evidence="7">
    <location>
        <begin position="297"/>
        <end position="318"/>
    </location>
</feature>
<accession>A0A914UL77</accession>
<evidence type="ECO:0000256" key="7">
    <source>
        <dbReference type="SAM" id="MobiDB-lite"/>
    </source>
</evidence>
<evidence type="ECO:0000313" key="9">
    <source>
        <dbReference type="WBParaSite" id="PSAMB.scaffold10712size3885.g33537.t1"/>
    </source>
</evidence>
<dbReference type="InterPro" id="IPR008610">
    <property type="entry name" value="Ebp2"/>
</dbReference>
<sequence length="329" mass="36875">MKTKPRHEKEDSDAETSSDDQGHESDRELQIALEKGLLKTDRLNYIVETKRPPINNETAILAKVASFKNNLDWVERMDVTVEKDSPLPDADEEAVDNDFDREIRFYKQAQQAVEVALRRLVKLNVPVFRPDDYYAEMVKSDQHMTKVRRNLLEVQQGKEKQEAVRRLREEKKFASKVQKEVLAGRQNEKKKLLEAVKKHRKGMTAQLDQMLDNARNLMQTENDDDEPQDRKTFPKRDGGRMSGGRGGARGGGRISGGAKSRNYRDQQYGFGGQKKRGKRNDSKSFGEDSGPGMRGRSFGGRGGGGRGGGGRGGGGRGRGGSRGRGGRRN</sequence>
<evidence type="ECO:0000256" key="4">
    <source>
        <dbReference type="ARBA" id="ARBA00022517"/>
    </source>
</evidence>
<dbReference type="PANTHER" id="PTHR13028:SF0">
    <property type="entry name" value="RRNA-PROCESSING PROTEIN EBP2-RELATED"/>
    <property type="match status" value="1"/>
</dbReference>
<proteinExistence type="inferred from homology"/>
<evidence type="ECO:0000256" key="1">
    <source>
        <dbReference type="ARBA" id="ARBA00003387"/>
    </source>
</evidence>
<comment type="similarity">
    <text evidence="3">Belongs to the EBP2 family.</text>
</comment>
<evidence type="ECO:0000256" key="5">
    <source>
        <dbReference type="ARBA" id="ARBA00023054"/>
    </source>
</evidence>
<dbReference type="GO" id="GO:0034399">
    <property type="term" value="C:nuclear periphery"/>
    <property type="evidence" value="ECO:0007669"/>
    <property type="project" value="TreeGrafter"/>
</dbReference>
<comment type="function">
    <text evidence="1">Required for the processing of the 27S pre-rRNA.</text>
</comment>
<feature type="region of interest" description="Disordered" evidence="7">
    <location>
        <begin position="219"/>
        <end position="329"/>
    </location>
</feature>
<dbReference type="GO" id="GO:0042273">
    <property type="term" value="P:ribosomal large subunit biogenesis"/>
    <property type="evidence" value="ECO:0007669"/>
    <property type="project" value="TreeGrafter"/>
</dbReference>
<protein>
    <submittedName>
        <fullName evidence="9">rRNA-processing protein EBP2</fullName>
    </submittedName>
</protein>
<dbReference type="WBParaSite" id="PSAMB.scaffold10712size3885.g33537.t1">
    <property type="protein sequence ID" value="PSAMB.scaffold10712size3885.g33537.t1"/>
    <property type="gene ID" value="PSAMB.scaffold10712size3885.g33537"/>
</dbReference>
<evidence type="ECO:0000256" key="3">
    <source>
        <dbReference type="ARBA" id="ARBA00007336"/>
    </source>
</evidence>
<feature type="region of interest" description="Disordered" evidence="7">
    <location>
        <begin position="1"/>
        <end position="27"/>
    </location>
</feature>
<dbReference type="GO" id="GO:0030687">
    <property type="term" value="C:preribosome, large subunit precursor"/>
    <property type="evidence" value="ECO:0007669"/>
    <property type="project" value="TreeGrafter"/>
</dbReference>
<comment type="subcellular location">
    <subcellularLocation>
        <location evidence="2">Nucleus</location>
        <location evidence="2">Nucleolus</location>
    </subcellularLocation>
</comment>
<feature type="compositionally biased region" description="Basic residues" evidence="7">
    <location>
        <begin position="319"/>
        <end position="329"/>
    </location>
</feature>
<reference evidence="9" key="1">
    <citation type="submission" date="2022-11" db="UniProtKB">
        <authorList>
            <consortium name="WormBaseParasite"/>
        </authorList>
    </citation>
    <scope>IDENTIFICATION</scope>
</reference>
<dbReference type="PANTHER" id="PTHR13028">
    <property type="entry name" value="RRNA PROCESSING PROTEIN EBNA1-BINDING PROTEIN-RELATED"/>
    <property type="match status" value="1"/>
</dbReference>
<keyword evidence="8" id="KW-1185">Reference proteome</keyword>
<dbReference type="AlphaFoldDB" id="A0A914UL77"/>
<keyword evidence="5" id="KW-0175">Coiled coil</keyword>
<organism evidence="8 9">
    <name type="scientific">Plectus sambesii</name>
    <dbReference type="NCBI Taxonomy" id="2011161"/>
    <lineage>
        <taxon>Eukaryota</taxon>
        <taxon>Metazoa</taxon>
        <taxon>Ecdysozoa</taxon>
        <taxon>Nematoda</taxon>
        <taxon>Chromadorea</taxon>
        <taxon>Plectida</taxon>
        <taxon>Plectina</taxon>
        <taxon>Plectoidea</taxon>
        <taxon>Plectidae</taxon>
        <taxon>Plectus</taxon>
    </lineage>
</organism>
<evidence type="ECO:0000256" key="2">
    <source>
        <dbReference type="ARBA" id="ARBA00004604"/>
    </source>
</evidence>
<feature type="compositionally biased region" description="Basic and acidic residues" evidence="7">
    <location>
        <begin position="228"/>
        <end position="239"/>
    </location>
</feature>
<keyword evidence="6" id="KW-0539">Nucleus</keyword>
<feature type="compositionally biased region" description="Gly residues" evidence="7">
    <location>
        <begin position="240"/>
        <end position="255"/>
    </location>
</feature>
<dbReference type="Pfam" id="PF05890">
    <property type="entry name" value="Ebp2"/>
    <property type="match status" value="1"/>
</dbReference>
<dbReference type="GO" id="GO:0005730">
    <property type="term" value="C:nucleolus"/>
    <property type="evidence" value="ECO:0007669"/>
    <property type="project" value="UniProtKB-SubCell"/>
</dbReference>
<dbReference type="Proteomes" id="UP000887566">
    <property type="component" value="Unplaced"/>
</dbReference>
<keyword evidence="4" id="KW-0690">Ribosome biogenesis</keyword>
<evidence type="ECO:0000313" key="8">
    <source>
        <dbReference type="Proteomes" id="UP000887566"/>
    </source>
</evidence>
<dbReference type="GO" id="GO:0006364">
    <property type="term" value="P:rRNA processing"/>
    <property type="evidence" value="ECO:0007669"/>
    <property type="project" value="TreeGrafter"/>
</dbReference>